<proteinExistence type="predicted"/>
<dbReference type="EMBL" id="CM026422">
    <property type="protein sequence ID" value="KAG0585525.1"/>
    <property type="molecule type" value="Genomic_DNA"/>
</dbReference>
<evidence type="ECO:0000313" key="1">
    <source>
        <dbReference type="EMBL" id="KAG0585525.1"/>
    </source>
</evidence>
<name>A0A8T0IR51_CERPU</name>
<keyword evidence="2" id="KW-1185">Reference proteome</keyword>
<evidence type="ECO:0000313" key="2">
    <source>
        <dbReference type="Proteomes" id="UP000822688"/>
    </source>
</evidence>
<dbReference type="AlphaFoldDB" id="A0A8T0IR51"/>
<sequence length="102" mass="11501">MVDVYQLLFGLPSSHFGGCAQPKLTKSNGHPMMTCPRASVSWWSISTIARINSSYFECFSPCNLDCPAASSYFIKYAIECRNWFRVITSVSLSFAVIEQKHH</sequence>
<protein>
    <submittedName>
        <fullName evidence="1">Uncharacterized protein</fullName>
    </submittedName>
</protein>
<reference evidence="1" key="1">
    <citation type="submission" date="2020-06" db="EMBL/GenBank/DDBJ databases">
        <title>WGS assembly of Ceratodon purpureus strain R40.</title>
        <authorList>
            <person name="Carey S.B."/>
            <person name="Jenkins J."/>
            <person name="Shu S."/>
            <person name="Lovell J.T."/>
            <person name="Sreedasyam A."/>
            <person name="Maumus F."/>
            <person name="Tiley G.P."/>
            <person name="Fernandez-Pozo N."/>
            <person name="Barry K."/>
            <person name="Chen C."/>
            <person name="Wang M."/>
            <person name="Lipzen A."/>
            <person name="Daum C."/>
            <person name="Saski C.A."/>
            <person name="Payton A.C."/>
            <person name="Mcbreen J.C."/>
            <person name="Conrad R.E."/>
            <person name="Kollar L.M."/>
            <person name="Olsson S."/>
            <person name="Huttunen S."/>
            <person name="Landis J.B."/>
            <person name="Wickett N.J."/>
            <person name="Johnson M.G."/>
            <person name="Rensing S.A."/>
            <person name="Grimwood J."/>
            <person name="Schmutz J."/>
            <person name="Mcdaniel S.F."/>
        </authorList>
    </citation>
    <scope>NUCLEOTIDE SEQUENCE</scope>
    <source>
        <strain evidence="1">R40</strain>
    </source>
</reference>
<comment type="caution">
    <text evidence="1">The sequence shown here is derived from an EMBL/GenBank/DDBJ whole genome shotgun (WGS) entry which is preliminary data.</text>
</comment>
<dbReference type="Proteomes" id="UP000822688">
    <property type="component" value="Chromosome 2"/>
</dbReference>
<organism evidence="1 2">
    <name type="scientific">Ceratodon purpureus</name>
    <name type="common">Fire moss</name>
    <name type="synonym">Dicranum purpureum</name>
    <dbReference type="NCBI Taxonomy" id="3225"/>
    <lineage>
        <taxon>Eukaryota</taxon>
        <taxon>Viridiplantae</taxon>
        <taxon>Streptophyta</taxon>
        <taxon>Embryophyta</taxon>
        <taxon>Bryophyta</taxon>
        <taxon>Bryophytina</taxon>
        <taxon>Bryopsida</taxon>
        <taxon>Dicranidae</taxon>
        <taxon>Pseudoditrichales</taxon>
        <taxon>Ditrichaceae</taxon>
        <taxon>Ceratodon</taxon>
    </lineage>
</organism>
<accession>A0A8T0IR51</accession>
<gene>
    <name evidence="1" type="ORF">KC19_2G018400</name>
</gene>